<comment type="function">
    <text evidence="8">Essential cell division protein. May link together the upstream cell division proteins, which are predominantly cytoplasmic, with the downstream cell division proteins, which are predominantly periplasmic.</text>
</comment>
<reference evidence="10 11" key="1">
    <citation type="submission" date="2016-10" db="EMBL/GenBank/DDBJ databases">
        <authorList>
            <person name="de Groot N.N."/>
        </authorList>
    </citation>
    <scope>NUCLEOTIDE SEQUENCE [LARGE SCALE GENOMIC DNA]</scope>
    <source>
        <strain evidence="10 11">Nm24</strain>
    </source>
</reference>
<keyword evidence="4 8" id="KW-0812">Transmembrane</keyword>
<sequence length="95" mass="10779">MIKLNIFLFVILIICGLGIVTARYEARKLFMEQEKEQKLTEQLETEWSQLQLEQSTLAMPARVEKIARKELGMVTPPATGNILAIHSDYTPGTTE</sequence>
<dbReference type="NCBIfam" id="TIGR02209">
    <property type="entry name" value="ftsL_broad"/>
    <property type="match status" value="1"/>
</dbReference>
<keyword evidence="2 8" id="KW-1003">Cell membrane</keyword>
<dbReference type="GO" id="GO:0043093">
    <property type="term" value="P:FtsZ-dependent cytokinesis"/>
    <property type="evidence" value="ECO:0007669"/>
    <property type="project" value="UniProtKB-UniRule"/>
</dbReference>
<dbReference type="Proteomes" id="UP000183926">
    <property type="component" value="Unassembled WGS sequence"/>
</dbReference>
<dbReference type="AlphaFoldDB" id="A0A1I7HHB1"/>
<evidence type="ECO:0000256" key="5">
    <source>
        <dbReference type="ARBA" id="ARBA00022989"/>
    </source>
</evidence>
<gene>
    <name evidence="8" type="primary">ftsL</name>
    <name evidence="10" type="ORF">SAMN05216339_10518</name>
</gene>
<evidence type="ECO:0000256" key="1">
    <source>
        <dbReference type="ARBA" id="ARBA00004401"/>
    </source>
</evidence>
<evidence type="ECO:0000256" key="4">
    <source>
        <dbReference type="ARBA" id="ARBA00022692"/>
    </source>
</evidence>
<keyword evidence="3 8" id="KW-0132">Cell division</keyword>
<keyword evidence="6 8" id="KW-0472">Membrane</keyword>
<dbReference type="GO" id="GO:0032153">
    <property type="term" value="C:cell division site"/>
    <property type="evidence" value="ECO:0007669"/>
    <property type="project" value="UniProtKB-UniRule"/>
</dbReference>
<keyword evidence="8" id="KW-0997">Cell inner membrane</keyword>
<evidence type="ECO:0000313" key="10">
    <source>
        <dbReference type="EMBL" id="SFU60127.1"/>
    </source>
</evidence>
<dbReference type="InterPro" id="IPR011922">
    <property type="entry name" value="Cell_div_FtsL"/>
</dbReference>
<evidence type="ECO:0000256" key="9">
    <source>
        <dbReference type="NCBIfam" id="TIGR02209"/>
    </source>
</evidence>
<evidence type="ECO:0000256" key="3">
    <source>
        <dbReference type="ARBA" id="ARBA00022618"/>
    </source>
</evidence>
<accession>A0A1I7HHB1</accession>
<dbReference type="PANTHER" id="PTHR37479:SF1">
    <property type="entry name" value="CELL DIVISION PROTEIN FTSL"/>
    <property type="match status" value="1"/>
</dbReference>
<evidence type="ECO:0000313" key="11">
    <source>
        <dbReference type="Proteomes" id="UP000183926"/>
    </source>
</evidence>
<dbReference type="OrthoDB" id="9153760at2"/>
<keyword evidence="5 8" id="KW-1133">Transmembrane helix</keyword>
<protein>
    <recommendedName>
        <fullName evidence="8 9">Cell division protein FtsL</fullName>
    </recommendedName>
</protein>
<comment type="similarity">
    <text evidence="8">Belongs to the FtsL family.</text>
</comment>
<evidence type="ECO:0000256" key="2">
    <source>
        <dbReference type="ARBA" id="ARBA00022475"/>
    </source>
</evidence>
<comment type="subunit">
    <text evidence="8">Part of a complex composed of FtsB, FtsL and FtsQ.</text>
</comment>
<evidence type="ECO:0000256" key="8">
    <source>
        <dbReference type="HAMAP-Rule" id="MF_00910"/>
    </source>
</evidence>
<evidence type="ECO:0000256" key="7">
    <source>
        <dbReference type="ARBA" id="ARBA00023306"/>
    </source>
</evidence>
<dbReference type="EMBL" id="FPBL01000005">
    <property type="protein sequence ID" value="SFU60127.1"/>
    <property type="molecule type" value="Genomic_DNA"/>
</dbReference>
<dbReference type="RefSeq" id="WP_074928256.1">
    <property type="nucleotide sequence ID" value="NZ_FPBL01000005.1"/>
</dbReference>
<keyword evidence="7 8" id="KW-0131">Cell cycle</keyword>
<dbReference type="Pfam" id="PF04999">
    <property type="entry name" value="FtsL"/>
    <property type="match status" value="1"/>
</dbReference>
<evidence type="ECO:0000256" key="6">
    <source>
        <dbReference type="ARBA" id="ARBA00023136"/>
    </source>
</evidence>
<dbReference type="HAMAP" id="MF_00910">
    <property type="entry name" value="FtsL"/>
    <property type="match status" value="1"/>
</dbReference>
<name>A0A1I7HHB1_9PROT</name>
<comment type="subcellular location">
    <subcellularLocation>
        <location evidence="8">Cell inner membrane</location>
        <topology evidence="8">Single-pass type II membrane protein</topology>
    </subcellularLocation>
    <subcellularLocation>
        <location evidence="1">Cell membrane</location>
        <topology evidence="1">Single-pass type II membrane protein</topology>
    </subcellularLocation>
    <text evidence="8">Localizes to the division septum where it forms a ring structure.</text>
</comment>
<proteinExistence type="inferred from homology"/>
<dbReference type="GO" id="GO:0005886">
    <property type="term" value="C:plasma membrane"/>
    <property type="evidence" value="ECO:0007669"/>
    <property type="project" value="UniProtKB-SubCell"/>
</dbReference>
<organism evidence="10 11">
    <name type="scientific">Nitrosomonas eutropha</name>
    <dbReference type="NCBI Taxonomy" id="916"/>
    <lineage>
        <taxon>Bacteria</taxon>
        <taxon>Pseudomonadati</taxon>
        <taxon>Pseudomonadota</taxon>
        <taxon>Betaproteobacteria</taxon>
        <taxon>Nitrosomonadales</taxon>
        <taxon>Nitrosomonadaceae</taxon>
        <taxon>Nitrosomonas</taxon>
    </lineage>
</organism>
<dbReference type="PANTHER" id="PTHR37479">
    <property type="entry name" value="CELL DIVISION PROTEIN FTSL"/>
    <property type="match status" value="1"/>
</dbReference>